<feature type="domain" description="Thiol:disulfide interchange protein DsbD N-terminal" evidence="6">
    <location>
        <begin position="61"/>
        <end position="171"/>
    </location>
</feature>
<proteinExistence type="predicted"/>
<evidence type="ECO:0000313" key="8">
    <source>
        <dbReference type="Proteomes" id="UP000249799"/>
    </source>
</evidence>
<dbReference type="KEGG" id="bsed:DN745_01735"/>
<dbReference type="PANTHER" id="PTHR32234:SF3">
    <property type="entry name" value="SUPPRESSION OF COPPER SENSITIVITY PROTEIN"/>
    <property type="match status" value="1"/>
</dbReference>
<dbReference type="Gene3D" id="3.40.30.10">
    <property type="entry name" value="Glutaredoxin"/>
    <property type="match status" value="1"/>
</dbReference>
<protein>
    <submittedName>
        <fullName evidence="7">Thiol:disulfide interchange protein</fullName>
    </submittedName>
</protein>
<evidence type="ECO:0000313" key="7">
    <source>
        <dbReference type="EMBL" id="AWV88122.1"/>
    </source>
</evidence>
<dbReference type="InterPro" id="IPR028250">
    <property type="entry name" value="DsbDN"/>
</dbReference>
<evidence type="ECO:0000256" key="1">
    <source>
        <dbReference type="ARBA" id="ARBA00004141"/>
    </source>
</evidence>
<name>A0A2Z4FGK9_9DELT</name>
<feature type="domain" description="Cytochrome C biogenesis protein transmembrane" evidence="5">
    <location>
        <begin position="376"/>
        <end position="588"/>
    </location>
</feature>
<dbReference type="InterPro" id="IPR003834">
    <property type="entry name" value="Cyt_c_assmbl_TM_dom"/>
</dbReference>
<dbReference type="SUPFAM" id="SSF52833">
    <property type="entry name" value="Thioredoxin-like"/>
    <property type="match status" value="1"/>
</dbReference>
<keyword evidence="8" id="KW-1185">Reference proteome</keyword>
<dbReference type="RefSeq" id="WP_111331585.1">
    <property type="nucleotide sequence ID" value="NZ_CP030032.1"/>
</dbReference>
<evidence type="ECO:0000259" key="6">
    <source>
        <dbReference type="Pfam" id="PF11412"/>
    </source>
</evidence>
<keyword evidence="2" id="KW-0812">Transmembrane</keyword>
<dbReference type="GO" id="GO:0017004">
    <property type="term" value="P:cytochrome complex assembly"/>
    <property type="evidence" value="ECO:0007669"/>
    <property type="project" value="InterPro"/>
</dbReference>
<keyword evidence="4" id="KW-0472">Membrane</keyword>
<dbReference type="Pfam" id="PF13899">
    <property type="entry name" value="Thioredoxin_7"/>
    <property type="match status" value="1"/>
</dbReference>
<dbReference type="CDD" id="cd02953">
    <property type="entry name" value="DsbDgamma"/>
    <property type="match status" value="1"/>
</dbReference>
<dbReference type="Pfam" id="PF11412">
    <property type="entry name" value="DsbD_N"/>
    <property type="match status" value="1"/>
</dbReference>
<keyword evidence="3" id="KW-1133">Transmembrane helix</keyword>
<evidence type="ECO:0000256" key="2">
    <source>
        <dbReference type="ARBA" id="ARBA00022692"/>
    </source>
</evidence>
<gene>
    <name evidence="7" type="ORF">DN745_01735</name>
</gene>
<dbReference type="InterPro" id="IPR035671">
    <property type="entry name" value="DsbD_gamma"/>
</dbReference>
<accession>A0A2Z4FGK9</accession>
<dbReference type="GO" id="GO:0045454">
    <property type="term" value="P:cell redox homeostasis"/>
    <property type="evidence" value="ECO:0007669"/>
    <property type="project" value="TreeGrafter"/>
</dbReference>
<dbReference type="GO" id="GO:0015035">
    <property type="term" value="F:protein-disulfide reductase activity"/>
    <property type="evidence" value="ECO:0007669"/>
    <property type="project" value="TreeGrafter"/>
</dbReference>
<dbReference type="GO" id="GO:0016020">
    <property type="term" value="C:membrane"/>
    <property type="evidence" value="ECO:0007669"/>
    <property type="project" value="UniProtKB-SubCell"/>
</dbReference>
<comment type="subcellular location">
    <subcellularLocation>
        <location evidence="1">Membrane</location>
        <topology evidence="1">Multi-pass membrane protein</topology>
    </subcellularLocation>
</comment>
<evidence type="ECO:0000259" key="5">
    <source>
        <dbReference type="Pfam" id="PF02683"/>
    </source>
</evidence>
<dbReference type="OrthoDB" id="9811036at2"/>
<dbReference type="PANTHER" id="PTHR32234">
    <property type="entry name" value="THIOL:DISULFIDE INTERCHANGE PROTEIN DSBD"/>
    <property type="match status" value="1"/>
</dbReference>
<reference evidence="7 8" key="1">
    <citation type="submission" date="2018-06" db="EMBL/GenBank/DDBJ databases">
        <title>Lujinxingia sediminis gen. nov. sp. nov., a new facultative anaerobic member of the class Deltaproteobacteria, and proposal of Lujinxingaceae fam. nov.</title>
        <authorList>
            <person name="Guo L.-Y."/>
            <person name="Li C.-M."/>
            <person name="Wang S."/>
            <person name="Du Z.-J."/>
        </authorList>
    </citation>
    <scope>NUCLEOTIDE SEQUENCE [LARGE SCALE GENOMIC DNA]</scope>
    <source>
        <strain evidence="7 8">FA350</strain>
    </source>
</reference>
<dbReference type="Pfam" id="PF02683">
    <property type="entry name" value="DsbD_TM"/>
    <property type="match status" value="1"/>
</dbReference>
<dbReference type="AlphaFoldDB" id="A0A2Z4FGK9"/>
<evidence type="ECO:0000256" key="4">
    <source>
        <dbReference type="ARBA" id="ARBA00023136"/>
    </source>
</evidence>
<sequence>MTTSKYLRLLLLSASLLFGALSAVQPASAEAYQVPETAYGAGPIHEGDVSVESRLIVDATQVAPGDTIRVGVAFKLASEWHIYWKYPGDAGVPTHIEWSADQMSFGELQWAAPQVFAEMDGEQIVYGYDNEVILYSEATVAKDATGSITLQANVDYLACSNLCMPGHSNLSRTIPVGDSTILADTNLIQDFAKFGKRVPRKAEDLGLETKFHYSQTPLRPNDEFNVLVELVECQEKASTCLDLKVRYDDLEHAFIPDIFSIPEVRVTALEKHPDAAHGWLLNIHGKLPADAEESRDILSGVLEFEASDGSIVPVYIRDEFERGAPDDPVEEMPVPTWDNARIPGVGSTPALSNPKNAEPGAATTPDDSEEPLSLAWVLVLAFVGGIILNLMPCVFPVLALKVSSFANIVHESKRGIVTHGMAYTGGIIGSMMVLASVVIGLRVAGTQVGWGFQFQQPHFLAGLIVILVLFALNLFGVFEVSMNAQNIHEKAQESSGIKRSVWEGVLAVILATPCSAPFLGTAVGFALASGPLTIIAVFAALGLGLAAPMVALTLMPGWAKVLPKPGMWMAHLKTFLGFALLGSAIWIIWLLGRQAGVDAMASVLMFAGTLGIAAWLFGLVQFASWTKRKAMTVALALSILGVAGYYSFPLKIERTQARAANTATSTVDEIQWQDWSEEAVQAAVAEGRPVFVDFGADWCLTCQANMKTAIDTAPVREAIVKYNVAPFYADWTNPDEKIRLKLAEHGKAGVPFYLIYSPNGSPKGKPMPEVLTPTMLVDAFKEAAQ</sequence>
<evidence type="ECO:0000256" key="3">
    <source>
        <dbReference type="ARBA" id="ARBA00022989"/>
    </source>
</evidence>
<dbReference type="EMBL" id="CP030032">
    <property type="protein sequence ID" value="AWV88122.1"/>
    <property type="molecule type" value="Genomic_DNA"/>
</dbReference>
<dbReference type="Proteomes" id="UP000249799">
    <property type="component" value="Chromosome"/>
</dbReference>
<dbReference type="InterPro" id="IPR036249">
    <property type="entry name" value="Thioredoxin-like_sf"/>
</dbReference>
<organism evidence="7 8">
    <name type="scientific">Bradymonas sediminis</name>
    <dbReference type="NCBI Taxonomy" id="1548548"/>
    <lineage>
        <taxon>Bacteria</taxon>
        <taxon>Deltaproteobacteria</taxon>
        <taxon>Bradymonadales</taxon>
        <taxon>Bradymonadaceae</taxon>
        <taxon>Bradymonas</taxon>
    </lineage>
</organism>